<dbReference type="Proteomes" id="UP001172102">
    <property type="component" value="Unassembled WGS sequence"/>
</dbReference>
<keyword evidence="2" id="KW-0472">Membrane</keyword>
<protein>
    <submittedName>
        <fullName evidence="3">Uncharacterized protein</fullName>
    </submittedName>
</protein>
<reference evidence="3" key="1">
    <citation type="submission" date="2023-06" db="EMBL/GenBank/DDBJ databases">
        <title>Genome-scale phylogeny and comparative genomics of the fungal order Sordariales.</title>
        <authorList>
            <consortium name="Lawrence Berkeley National Laboratory"/>
            <person name="Hensen N."/>
            <person name="Bonometti L."/>
            <person name="Westerberg I."/>
            <person name="Brannstrom I.O."/>
            <person name="Guillou S."/>
            <person name="Cros-Aarteil S."/>
            <person name="Calhoun S."/>
            <person name="Haridas S."/>
            <person name="Kuo A."/>
            <person name="Mondo S."/>
            <person name="Pangilinan J."/>
            <person name="Riley R."/>
            <person name="Labutti K."/>
            <person name="Andreopoulos B."/>
            <person name="Lipzen A."/>
            <person name="Chen C."/>
            <person name="Yanf M."/>
            <person name="Daum C."/>
            <person name="Ng V."/>
            <person name="Clum A."/>
            <person name="Steindorff A."/>
            <person name="Ohm R."/>
            <person name="Martin F."/>
            <person name="Silar P."/>
            <person name="Natvig D."/>
            <person name="Lalanne C."/>
            <person name="Gautier V."/>
            <person name="Ament-Velasquez S.L."/>
            <person name="Kruys A."/>
            <person name="Hutchinson M.I."/>
            <person name="Powell A.J."/>
            <person name="Barry K."/>
            <person name="Miller A.N."/>
            <person name="Grigoriev I.V."/>
            <person name="Debuchy R."/>
            <person name="Gladieux P."/>
            <person name="Thoren M.H."/>
            <person name="Johannesson H."/>
        </authorList>
    </citation>
    <scope>NUCLEOTIDE SEQUENCE</scope>
    <source>
        <strain evidence="3">SMH4607-1</strain>
    </source>
</reference>
<sequence>MPSLMSSRDKPSAALETVQAKPIKLAREHRAAPAWQTSQEAARKEAGISLDKATGSLSPIPNPEALNEGGFGHDMVKEVFGETYKWQQVALGVSVGIPVDEWDGAVHTESSQFVAYGDGYSDALSKRHAARSAGRTFGSAAWIRLRDTWPQIVDCAKRLTTARQTIYDFLATHSITCEVVKLAAGSAGEGANQAAAFVQSLLEDASAGDQSAARADINLPNGHTLSVMDETFDTKDKPSRPMSELCLALLFVTGILLNAGVRLFLWPRIESLVRLYAPLAVAVVATRIPIAVLTVRLHQRILGEKWLAEPLSSAVIFAPTILVDLVLGSCYFSCGILSRGGITVMLGGGTLFGE</sequence>
<evidence type="ECO:0000256" key="2">
    <source>
        <dbReference type="SAM" id="Phobius"/>
    </source>
</evidence>
<dbReference type="EMBL" id="JAUKUA010000007">
    <property type="protein sequence ID" value="KAK0704460.1"/>
    <property type="molecule type" value="Genomic_DNA"/>
</dbReference>
<comment type="caution">
    <text evidence="3">The sequence shown here is derived from an EMBL/GenBank/DDBJ whole genome shotgun (WGS) entry which is preliminary data.</text>
</comment>
<gene>
    <name evidence="3" type="ORF">B0H67DRAFT_648894</name>
</gene>
<evidence type="ECO:0000313" key="4">
    <source>
        <dbReference type="Proteomes" id="UP001172102"/>
    </source>
</evidence>
<accession>A0AA39ZVS5</accession>
<evidence type="ECO:0000313" key="3">
    <source>
        <dbReference type="EMBL" id="KAK0704460.1"/>
    </source>
</evidence>
<evidence type="ECO:0000256" key="1">
    <source>
        <dbReference type="SAM" id="MobiDB-lite"/>
    </source>
</evidence>
<keyword evidence="2" id="KW-0812">Transmembrane</keyword>
<keyword evidence="2" id="KW-1133">Transmembrane helix</keyword>
<organism evidence="3 4">
    <name type="scientific">Lasiosphaeris hirsuta</name>
    <dbReference type="NCBI Taxonomy" id="260670"/>
    <lineage>
        <taxon>Eukaryota</taxon>
        <taxon>Fungi</taxon>
        <taxon>Dikarya</taxon>
        <taxon>Ascomycota</taxon>
        <taxon>Pezizomycotina</taxon>
        <taxon>Sordariomycetes</taxon>
        <taxon>Sordariomycetidae</taxon>
        <taxon>Sordariales</taxon>
        <taxon>Lasiosphaeriaceae</taxon>
        <taxon>Lasiosphaeris</taxon>
    </lineage>
</organism>
<proteinExistence type="predicted"/>
<feature type="transmembrane region" description="Helical" evidence="2">
    <location>
        <begin position="275"/>
        <end position="295"/>
    </location>
</feature>
<keyword evidence="4" id="KW-1185">Reference proteome</keyword>
<dbReference type="AlphaFoldDB" id="A0AA39ZVS5"/>
<name>A0AA39ZVS5_9PEZI</name>
<feature type="region of interest" description="Disordered" evidence="1">
    <location>
        <begin position="27"/>
        <end position="46"/>
    </location>
</feature>
<feature type="transmembrane region" description="Helical" evidence="2">
    <location>
        <begin position="245"/>
        <end position="269"/>
    </location>
</feature>